<evidence type="ECO:0000313" key="5">
    <source>
        <dbReference type="EMBL" id="EFX05814.1"/>
    </source>
</evidence>
<dbReference type="STRING" id="655863.F0X886"/>
<dbReference type="PANTHER" id="PTHR31001">
    <property type="entry name" value="UNCHARACTERIZED TRANSCRIPTIONAL REGULATORY PROTEIN"/>
    <property type="match status" value="1"/>
</dbReference>
<reference evidence="5 6" key="1">
    <citation type="journal article" date="2011" name="Proc. Natl. Acad. Sci. U.S.A.">
        <title>Genome and transcriptome analyses of the mountain pine beetle-fungal symbiont Grosmannia clavigera, a lodgepole pine pathogen.</title>
        <authorList>
            <person name="DiGuistini S."/>
            <person name="Wang Y."/>
            <person name="Liao N.Y."/>
            <person name="Taylor G."/>
            <person name="Tanguay P."/>
            <person name="Feau N."/>
            <person name="Henrissat B."/>
            <person name="Chan S.K."/>
            <person name="Hesse-Orce U."/>
            <person name="Alamouti S.M."/>
            <person name="Tsui C.K.M."/>
            <person name="Docking R.T."/>
            <person name="Levasseur A."/>
            <person name="Haridas S."/>
            <person name="Robertson G."/>
            <person name="Birol I."/>
            <person name="Holt R.A."/>
            <person name="Marra M.A."/>
            <person name="Hamelin R.C."/>
            <person name="Hirst M."/>
            <person name="Jones S.J.M."/>
            <person name="Bohlmann J."/>
            <person name="Breuil C."/>
        </authorList>
    </citation>
    <scope>NUCLEOTIDE SEQUENCE [LARGE SCALE GENOMIC DNA]</scope>
    <source>
        <strain evidence="6">kw1407 / UAMH 11150</strain>
    </source>
</reference>
<keyword evidence="3" id="KW-0539">Nucleus</keyword>
<dbReference type="HOGENOM" id="CLU_625629_0_0_1"/>
<name>F0X886_GROCL</name>
<accession>F0X886</accession>
<evidence type="ECO:0000256" key="4">
    <source>
        <dbReference type="SAM" id="MobiDB-lite"/>
    </source>
</evidence>
<proteinExistence type="predicted"/>
<feature type="compositionally biased region" description="Basic and acidic residues" evidence="4">
    <location>
        <begin position="291"/>
        <end position="308"/>
    </location>
</feature>
<dbReference type="PANTHER" id="PTHR31001:SF50">
    <property type="entry name" value="ZN(II)2CYS6 TRANSCRIPTION FACTOR (EUROFUNG)"/>
    <property type="match status" value="1"/>
</dbReference>
<dbReference type="Proteomes" id="UP000007796">
    <property type="component" value="Unassembled WGS sequence"/>
</dbReference>
<feature type="compositionally biased region" description="Basic and acidic residues" evidence="4">
    <location>
        <begin position="249"/>
        <end position="261"/>
    </location>
</feature>
<dbReference type="InterPro" id="IPR050613">
    <property type="entry name" value="Sec_Metabolite_Reg"/>
</dbReference>
<feature type="region of interest" description="Disordered" evidence="4">
    <location>
        <begin position="347"/>
        <end position="372"/>
    </location>
</feature>
<evidence type="ECO:0000256" key="2">
    <source>
        <dbReference type="ARBA" id="ARBA00022723"/>
    </source>
</evidence>
<keyword evidence="6" id="KW-1185">Reference proteome</keyword>
<gene>
    <name evidence="5" type="ORF">CMQ_3883</name>
</gene>
<organism evidence="6">
    <name type="scientific">Grosmannia clavigera (strain kw1407 / UAMH 11150)</name>
    <name type="common">Blue stain fungus</name>
    <name type="synonym">Graphiocladiella clavigera</name>
    <dbReference type="NCBI Taxonomy" id="655863"/>
    <lineage>
        <taxon>Eukaryota</taxon>
        <taxon>Fungi</taxon>
        <taxon>Dikarya</taxon>
        <taxon>Ascomycota</taxon>
        <taxon>Pezizomycotina</taxon>
        <taxon>Sordariomycetes</taxon>
        <taxon>Sordariomycetidae</taxon>
        <taxon>Ophiostomatales</taxon>
        <taxon>Ophiostomataceae</taxon>
        <taxon>Leptographium</taxon>
    </lineage>
</organism>
<comment type="subcellular location">
    <subcellularLocation>
        <location evidence="1">Nucleus</location>
    </subcellularLocation>
</comment>
<dbReference type="GeneID" id="25977032"/>
<dbReference type="CDD" id="cd12148">
    <property type="entry name" value="fungal_TF_MHR"/>
    <property type="match status" value="1"/>
</dbReference>
<dbReference type="AlphaFoldDB" id="F0X886"/>
<protein>
    <submittedName>
        <fullName evidence="5">Transcription factor, fungi</fullName>
    </submittedName>
</protein>
<feature type="region of interest" description="Disordered" evidence="4">
    <location>
        <begin position="291"/>
        <end position="329"/>
    </location>
</feature>
<dbReference type="EMBL" id="GL629735">
    <property type="protein sequence ID" value="EFX05814.1"/>
    <property type="molecule type" value="Genomic_DNA"/>
</dbReference>
<sequence length="438" mass="47925">MSGDKTTRQPKATIEQEIQSILASLKDPDAGDDRRDDDFPAHGLAAGVDRFQAGLEYSLARSNFLDAPTVYGLQALTLFLRLTRARSPGRSAWIMHGTVLQAAQSIDFHRDGDNFGLSPFESEMHTAGLHVPCNPAVPLPRLTIQMVRMVQLKNSLVSQLQLLTATRTKATGRSQVPRATAVSLLGACQIIELSPDIQADELLQHMRWASDIYPQYHVLLHLVCHLCEGDADPRGDAEGDGTSGLSARRRNDASLETAQERRRPRIGTTTTWEAGAEADLLWRRNLGDERGDEADVRAKEKVEEDGKGDTGWLAVAGDPEGEDDDAGDGLGDDKGVVLASLVGGSAGEQTADEAAGIEDGQQPKDVQQRADEEDLARAIRVEELADNRILDKSVFREYNRQEQASSRKQTSNIQHLIRTIVIMKKICSDGIHTIVLVE</sequence>
<dbReference type="InParanoid" id="F0X886"/>
<dbReference type="GO" id="GO:0005634">
    <property type="term" value="C:nucleus"/>
    <property type="evidence" value="ECO:0007669"/>
    <property type="project" value="UniProtKB-SubCell"/>
</dbReference>
<feature type="region of interest" description="Disordered" evidence="4">
    <location>
        <begin position="235"/>
        <end position="270"/>
    </location>
</feature>
<dbReference type="eggNOG" id="ENOG502SMKE">
    <property type="taxonomic scope" value="Eukaryota"/>
</dbReference>
<keyword evidence="2" id="KW-0479">Metal-binding</keyword>
<evidence type="ECO:0000313" key="6">
    <source>
        <dbReference type="Proteomes" id="UP000007796"/>
    </source>
</evidence>
<evidence type="ECO:0000256" key="3">
    <source>
        <dbReference type="ARBA" id="ARBA00023242"/>
    </source>
</evidence>
<dbReference type="RefSeq" id="XP_014175296.1">
    <property type="nucleotide sequence ID" value="XM_014319821.1"/>
</dbReference>
<evidence type="ECO:0000256" key="1">
    <source>
        <dbReference type="ARBA" id="ARBA00004123"/>
    </source>
</evidence>
<dbReference type="GO" id="GO:0046872">
    <property type="term" value="F:metal ion binding"/>
    <property type="evidence" value="ECO:0007669"/>
    <property type="project" value="UniProtKB-KW"/>
</dbReference>